<evidence type="ECO:0000259" key="2">
    <source>
        <dbReference type="Pfam" id="PF19803"/>
    </source>
</evidence>
<feature type="transmembrane region" description="Helical" evidence="1">
    <location>
        <begin position="26"/>
        <end position="48"/>
    </location>
</feature>
<feature type="domain" description="DUF6286" evidence="2">
    <location>
        <begin position="38"/>
        <end position="140"/>
    </location>
</feature>
<evidence type="ECO:0000256" key="1">
    <source>
        <dbReference type="SAM" id="Phobius"/>
    </source>
</evidence>
<name>A0ABY4NZA1_9PSEU</name>
<protein>
    <submittedName>
        <fullName evidence="3">DUF6286 domain-containing protein</fullName>
    </submittedName>
</protein>
<proteinExistence type="predicted"/>
<gene>
    <name evidence="3" type="ORF">L1857_22710</name>
</gene>
<keyword evidence="1" id="KW-1133">Transmembrane helix</keyword>
<accession>A0ABY4NZA1</accession>
<dbReference type="Proteomes" id="UP000830158">
    <property type="component" value="Chromosome"/>
</dbReference>
<keyword evidence="1" id="KW-0812">Transmembrane</keyword>
<sequence length="147" mass="15310">MLTGHQPFLSYDAVAGTLNRTRWDSVGAAIAGGVLAAFGLVLLLAAVLPGAATVVPLEDDGSGLDSGASRRGLRTTLRAAVEAVDGVRGAKLAVRRRVVTAKVRTDRASGEGLADAVRAALERRIEDISPATRPALRVRVLSTRSQE</sequence>
<dbReference type="InterPro" id="IPR046253">
    <property type="entry name" value="DUF6286"/>
</dbReference>
<reference evidence="3" key="1">
    <citation type="submission" date="2022-01" db="EMBL/GenBank/DDBJ databases">
        <title>PSI-footprinting approach for the identification of protein synthesis inhibitor producers.</title>
        <authorList>
            <person name="Handel F."/>
            <person name="Kulik A."/>
            <person name="Wex K.W."/>
            <person name="Berscheid A."/>
            <person name="Saur J.S."/>
            <person name="Winkler A."/>
            <person name="Wibberg D."/>
            <person name="Kalinowski J."/>
            <person name="Broetz-Oesterhelt H."/>
            <person name="Mast Y."/>
        </authorList>
    </citation>
    <scope>NUCLEOTIDE SEQUENCE</scope>
    <source>
        <strain evidence="3">KNN 49.3e</strain>
    </source>
</reference>
<organism evidence="3 4">
    <name type="scientific">Amycolatopsis thermalba</name>
    <dbReference type="NCBI Taxonomy" id="944492"/>
    <lineage>
        <taxon>Bacteria</taxon>
        <taxon>Bacillati</taxon>
        <taxon>Actinomycetota</taxon>
        <taxon>Actinomycetes</taxon>
        <taxon>Pseudonocardiales</taxon>
        <taxon>Pseudonocardiaceae</taxon>
        <taxon>Amycolatopsis</taxon>
    </lineage>
</organism>
<keyword evidence="4" id="KW-1185">Reference proteome</keyword>
<evidence type="ECO:0000313" key="3">
    <source>
        <dbReference type="EMBL" id="UQS25415.1"/>
    </source>
</evidence>
<keyword evidence="1" id="KW-0472">Membrane</keyword>
<dbReference type="Pfam" id="PF19803">
    <property type="entry name" value="DUF6286"/>
    <property type="match status" value="1"/>
</dbReference>
<evidence type="ECO:0000313" key="4">
    <source>
        <dbReference type="Proteomes" id="UP000830158"/>
    </source>
</evidence>
<dbReference type="EMBL" id="CP091196">
    <property type="protein sequence ID" value="UQS25415.1"/>
    <property type="molecule type" value="Genomic_DNA"/>
</dbReference>